<evidence type="ECO:0000256" key="6">
    <source>
        <dbReference type="SAM" id="Phobius"/>
    </source>
</evidence>
<feature type="transmembrane region" description="Helical" evidence="6">
    <location>
        <begin position="159"/>
        <end position="179"/>
    </location>
</feature>
<feature type="transmembrane region" description="Helical" evidence="6">
    <location>
        <begin position="12"/>
        <end position="34"/>
    </location>
</feature>
<feature type="transmembrane region" description="Helical" evidence="6">
    <location>
        <begin position="348"/>
        <end position="368"/>
    </location>
</feature>
<evidence type="ECO:0000256" key="3">
    <source>
        <dbReference type="ARBA" id="ARBA00022692"/>
    </source>
</evidence>
<dbReference type="PANTHER" id="PTHR28384">
    <property type="entry name" value="PROGRESSIVE ANKYLOSIS PROTEIN HOMOLOG"/>
    <property type="match status" value="1"/>
</dbReference>
<dbReference type="GO" id="GO:0030504">
    <property type="term" value="F:inorganic diphosphate transmembrane transporter activity"/>
    <property type="evidence" value="ECO:0007669"/>
    <property type="project" value="TreeGrafter"/>
</dbReference>
<proteinExistence type="predicted"/>
<evidence type="ECO:0000313" key="8">
    <source>
        <dbReference type="Proteomes" id="UP000256869"/>
    </source>
</evidence>
<dbReference type="GO" id="GO:0035435">
    <property type="term" value="P:phosphate ion transmembrane transport"/>
    <property type="evidence" value="ECO:0007669"/>
    <property type="project" value="InterPro"/>
</dbReference>
<comment type="subcellular location">
    <subcellularLocation>
        <location evidence="1">Membrane</location>
        <topology evidence="1">Multi-pass membrane protein</topology>
    </subcellularLocation>
</comment>
<evidence type="ECO:0000256" key="4">
    <source>
        <dbReference type="ARBA" id="ARBA00022989"/>
    </source>
</evidence>
<feature type="transmembrane region" description="Helical" evidence="6">
    <location>
        <begin position="406"/>
        <end position="424"/>
    </location>
</feature>
<feature type="transmembrane region" description="Helical" evidence="6">
    <location>
        <begin position="380"/>
        <end position="400"/>
    </location>
</feature>
<feature type="transmembrane region" description="Helical" evidence="6">
    <location>
        <begin position="46"/>
        <end position="68"/>
    </location>
</feature>
<dbReference type="EMBL" id="QRDY01000003">
    <property type="protein sequence ID" value="RED64162.1"/>
    <property type="molecule type" value="Genomic_DNA"/>
</dbReference>
<keyword evidence="5 6" id="KW-0472">Membrane</keyword>
<feature type="transmembrane region" description="Helical" evidence="6">
    <location>
        <begin position="305"/>
        <end position="328"/>
    </location>
</feature>
<organism evidence="7 8">
    <name type="scientific">Cohnella lupini</name>
    <dbReference type="NCBI Taxonomy" id="1294267"/>
    <lineage>
        <taxon>Bacteria</taxon>
        <taxon>Bacillati</taxon>
        <taxon>Bacillota</taxon>
        <taxon>Bacilli</taxon>
        <taxon>Bacillales</taxon>
        <taxon>Paenibacillaceae</taxon>
        <taxon>Cohnella</taxon>
    </lineage>
</organism>
<gene>
    <name evidence="7" type="ORF">DFP95_103406</name>
</gene>
<feature type="transmembrane region" description="Helical" evidence="6">
    <location>
        <begin position="185"/>
        <end position="206"/>
    </location>
</feature>
<dbReference type="RefSeq" id="WP_115992244.1">
    <property type="nucleotide sequence ID" value="NZ_QRDY01000003.1"/>
</dbReference>
<dbReference type="AlphaFoldDB" id="A0A3D9IQZ1"/>
<evidence type="ECO:0000256" key="1">
    <source>
        <dbReference type="ARBA" id="ARBA00004141"/>
    </source>
</evidence>
<protein>
    <submittedName>
        <fullName evidence="7">Progressive ankylosis protein ANKH</fullName>
    </submittedName>
</protein>
<evidence type="ECO:0000256" key="5">
    <source>
        <dbReference type="ARBA" id="ARBA00023136"/>
    </source>
</evidence>
<keyword evidence="2" id="KW-0813">Transport</keyword>
<feature type="transmembrane region" description="Helical" evidence="6">
    <location>
        <begin position="236"/>
        <end position="255"/>
    </location>
</feature>
<evidence type="ECO:0000313" key="7">
    <source>
        <dbReference type="EMBL" id="RED64162.1"/>
    </source>
</evidence>
<dbReference type="Proteomes" id="UP000256869">
    <property type="component" value="Unassembled WGS sequence"/>
</dbReference>
<keyword evidence="8" id="KW-1185">Reference proteome</keyword>
<dbReference type="InterPro" id="IPR009887">
    <property type="entry name" value="ANKH"/>
</dbReference>
<reference evidence="7 8" key="1">
    <citation type="submission" date="2018-07" db="EMBL/GenBank/DDBJ databases">
        <title>Genomic Encyclopedia of Type Strains, Phase III (KMG-III): the genomes of soil and plant-associated and newly described type strains.</title>
        <authorList>
            <person name="Whitman W."/>
        </authorList>
    </citation>
    <scope>NUCLEOTIDE SEQUENCE [LARGE SCALE GENOMIC DNA]</scope>
    <source>
        <strain evidence="7 8">CECT 8236</strain>
    </source>
</reference>
<dbReference type="PANTHER" id="PTHR28384:SF1">
    <property type="entry name" value="PROGRESSIVE ANKYLOSIS PROTEIN HOMOLOG"/>
    <property type="match status" value="1"/>
</dbReference>
<feature type="transmembrane region" description="Helical" evidence="6">
    <location>
        <begin position="128"/>
        <end position="147"/>
    </location>
</feature>
<keyword evidence="3 6" id="KW-0812">Transmembrane</keyword>
<dbReference type="OrthoDB" id="2768901at2"/>
<comment type="caution">
    <text evidence="7">The sequence shown here is derived from an EMBL/GenBank/DDBJ whole genome shotgun (WGS) entry which is preliminary data.</text>
</comment>
<accession>A0A3D9IQZ1</accession>
<evidence type="ECO:0000256" key="2">
    <source>
        <dbReference type="ARBA" id="ARBA00022448"/>
    </source>
</evidence>
<dbReference type="GO" id="GO:0005315">
    <property type="term" value="F:phosphate transmembrane transporter activity"/>
    <property type="evidence" value="ECO:0007669"/>
    <property type="project" value="InterPro"/>
</dbReference>
<dbReference type="GO" id="GO:0005886">
    <property type="term" value="C:plasma membrane"/>
    <property type="evidence" value="ECO:0007669"/>
    <property type="project" value="TreeGrafter"/>
</dbReference>
<sequence>MKPDNEPVSLRRLFLFFIPMGLSVLMINLSHVIINGTLARSSNPEIILAGYALAMSLLVVTEKPAVLFRQTCSALVRDRISFRAVRQVSFYVFGAALVFGGLVAYTPLGHWIFGGAYGADPIVEREAVHAYYALMFLSVFSGIRCLYQGVIIYKMRTRWLTIAMIFRLGGMFLLSQYFLRIGVDSALQGTVIFVFGMMIEASISWWESGKLLKEMPERAEDCDVSKPKQVTAFYNPLLYSSLIVVWLLPILNALLGTTERGTLAVASFAVAGSLMNLVLGFFTYFHQIALLFVKSNPEIVRKFTLMLGFIPPMLLLLMAFTPIGSWMFSHILGVKGDLLQACIHALRGFFPFVFVFPWLDTLNGIVMANGETKLMFGSQVANAVVTAILIVVLVVLLPGWNGVLGSLSQSGGIIAELVFLAWLFRRNHRSTA</sequence>
<feature type="transmembrane region" description="Helical" evidence="6">
    <location>
        <begin position="88"/>
        <end position="108"/>
    </location>
</feature>
<name>A0A3D9IQZ1_9BACL</name>
<keyword evidence="4 6" id="KW-1133">Transmembrane helix</keyword>
<dbReference type="Pfam" id="PF07260">
    <property type="entry name" value="ANKH"/>
    <property type="match status" value="1"/>
</dbReference>
<feature type="transmembrane region" description="Helical" evidence="6">
    <location>
        <begin position="261"/>
        <end position="285"/>
    </location>
</feature>